<comment type="similarity">
    <text evidence="2">Belongs to the beta sliding clamp family.</text>
</comment>
<sequence>MKLLIERDQLLNLLIAVTSVVERRQTLPILANVLILLESNTLTLVGTDLEVEASIEAEALKGSDGQCTVAARKLLDICRALPEQATVELETVDSRLKIRSGRSRFSLQTLAAVDFPRLETDNWEERVQLEQPVLRGLFEKTAFSMAQQDVRYFLNGVLLELDGTTMVAVATDGHRLARSRAVLPSPAGERRQAIIPRKAVLELSRFLGDGGDEITIELNANHARFSRPGAVLTTKLIDGKFPDYKAVMSQVLSQKMVADRTLLHEVLARTSVLTNEKYRGVRLDLSKGSLKVSAHNPDQEEASDEIAVEYGGENLEIGFNVTYLMDALRAMPTEQIEAELEDVNSGCMLHVPGDEDTLYLIMPMRL</sequence>
<dbReference type="GO" id="GO:0009360">
    <property type="term" value="C:DNA polymerase III complex"/>
    <property type="evidence" value="ECO:0007669"/>
    <property type="project" value="InterPro"/>
</dbReference>
<dbReference type="InterPro" id="IPR022635">
    <property type="entry name" value="DNA_polIII_beta_C"/>
</dbReference>
<dbReference type="InterPro" id="IPR001001">
    <property type="entry name" value="DNA_polIII_beta"/>
</dbReference>
<keyword evidence="6" id="KW-0235">DNA replication</keyword>
<dbReference type="CDD" id="cd00140">
    <property type="entry name" value="beta_clamp"/>
    <property type="match status" value="1"/>
</dbReference>
<name>A0A381SVE9_9ZZZZ</name>
<dbReference type="GO" id="GO:0003677">
    <property type="term" value="F:DNA binding"/>
    <property type="evidence" value="ECO:0007669"/>
    <property type="project" value="UniProtKB-KW"/>
</dbReference>
<keyword evidence="7" id="KW-0239">DNA-directed DNA polymerase</keyword>
<keyword evidence="3" id="KW-0963">Cytoplasm</keyword>
<dbReference type="InterPro" id="IPR022637">
    <property type="entry name" value="DNA_polIII_beta_cen"/>
</dbReference>
<dbReference type="GO" id="GO:0006271">
    <property type="term" value="P:DNA strand elongation involved in DNA replication"/>
    <property type="evidence" value="ECO:0007669"/>
    <property type="project" value="TreeGrafter"/>
</dbReference>
<keyword evidence="5" id="KW-0548">Nucleotidyltransferase</keyword>
<dbReference type="InterPro" id="IPR022634">
    <property type="entry name" value="DNA_polIII_beta_N"/>
</dbReference>
<proteinExistence type="inferred from homology"/>
<comment type="subcellular location">
    <subcellularLocation>
        <location evidence="1">Cytoplasm</location>
    </subcellularLocation>
</comment>
<dbReference type="Pfam" id="PF00712">
    <property type="entry name" value="DNA_pol3_beta"/>
    <property type="match status" value="1"/>
</dbReference>
<accession>A0A381SVE9</accession>
<dbReference type="InterPro" id="IPR046938">
    <property type="entry name" value="DNA_clamp_sf"/>
</dbReference>
<evidence type="ECO:0000313" key="12">
    <source>
        <dbReference type="EMBL" id="SVA05303.1"/>
    </source>
</evidence>
<dbReference type="SMART" id="SM00480">
    <property type="entry name" value="POL3Bc"/>
    <property type="match status" value="1"/>
</dbReference>
<dbReference type="PANTHER" id="PTHR30478">
    <property type="entry name" value="DNA POLYMERASE III SUBUNIT BETA"/>
    <property type="match status" value="1"/>
</dbReference>
<evidence type="ECO:0000256" key="8">
    <source>
        <dbReference type="ARBA" id="ARBA00023125"/>
    </source>
</evidence>
<dbReference type="GO" id="GO:0003887">
    <property type="term" value="F:DNA-directed DNA polymerase activity"/>
    <property type="evidence" value="ECO:0007669"/>
    <property type="project" value="UniProtKB-KW"/>
</dbReference>
<evidence type="ECO:0000256" key="4">
    <source>
        <dbReference type="ARBA" id="ARBA00022679"/>
    </source>
</evidence>
<evidence type="ECO:0000256" key="1">
    <source>
        <dbReference type="ARBA" id="ARBA00004496"/>
    </source>
</evidence>
<feature type="domain" description="DNA polymerase III beta sliding clamp C-terminal" evidence="11">
    <location>
        <begin position="253"/>
        <end position="365"/>
    </location>
</feature>
<dbReference type="SUPFAM" id="SSF55979">
    <property type="entry name" value="DNA clamp"/>
    <property type="match status" value="3"/>
</dbReference>
<evidence type="ECO:0000256" key="3">
    <source>
        <dbReference type="ARBA" id="ARBA00022490"/>
    </source>
</evidence>
<dbReference type="NCBIfam" id="TIGR00663">
    <property type="entry name" value="dnan"/>
    <property type="match status" value="1"/>
</dbReference>
<evidence type="ECO:0000256" key="7">
    <source>
        <dbReference type="ARBA" id="ARBA00022932"/>
    </source>
</evidence>
<dbReference type="Gene3D" id="3.70.10.10">
    <property type="match status" value="1"/>
</dbReference>
<evidence type="ECO:0008006" key="13">
    <source>
        <dbReference type="Google" id="ProtNLM"/>
    </source>
</evidence>
<keyword evidence="4" id="KW-0808">Transferase</keyword>
<dbReference type="GO" id="GO:0005737">
    <property type="term" value="C:cytoplasm"/>
    <property type="evidence" value="ECO:0007669"/>
    <property type="project" value="UniProtKB-SubCell"/>
</dbReference>
<protein>
    <recommendedName>
        <fullName evidence="13">Beta sliding clamp</fullName>
    </recommendedName>
</protein>
<dbReference type="PANTHER" id="PTHR30478:SF0">
    <property type="entry name" value="BETA SLIDING CLAMP"/>
    <property type="match status" value="1"/>
</dbReference>
<dbReference type="PIRSF" id="PIRSF000804">
    <property type="entry name" value="DNA_pol_III_b"/>
    <property type="match status" value="1"/>
</dbReference>
<dbReference type="Pfam" id="PF02768">
    <property type="entry name" value="DNA_pol3_beta_3"/>
    <property type="match status" value="1"/>
</dbReference>
<evidence type="ECO:0000259" key="9">
    <source>
        <dbReference type="Pfam" id="PF00712"/>
    </source>
</evidence>
<dbReference type="Gene3D" id="3.10.150.10">
    <property type="entry name" value="DNA Polymerase III, subunit A, domain 2"/>
    <property type="match status" value="1"/>
</dbReference>
<dbReference type="EMBL" id="UINC01003324">
    <property type="protein sequence ID" value="SVA05303.1"/>
    <property type="molecule type" value="Genomic_DNA"/>
</dbReference>
<feature type="domain" description="DNA polymerase III beta sliding clamp N-terminal" evidence="9">
    <location>
        <begin position="1"/>
        <end position="118"/>
    </location>
</feature>
<evidence type="ECO:0000259" key="11">
    <source>
        <dbReference type="Pfam" id="PF02768"/>
    </source>
</evidence>
<keyword evidence="8" id="KW-0238">DNA-binding</keyword>
<evidence type="ECO:0000256" key="6">
    <source>
        <dbReference type="ARBA" id="ARBA00022705"/>
    </source>
</evidence>
<gene>
    <name evidence="12" type="ORF">METZ01_LOCUS58157</name>
</gene>
<evidence type="ECO:0000259" key="10">
    <source>
        <dbReference type="Pfam" id="PF02767"/>
    </source>
</evidence>
<feature type="domain" description="DNA polymerase III beta sliding clamp central" evidence="10">
    <location>
        <begin position="128"/>
        <end position="243"/>
    </location>
</feature>
<dbReference type="AlphaFoldDB" id="A0A381SVE9"/>
<evidence type="ECO:0000256" key="5">
    <source>
        <dbReference type="ARBA" id="ARBA00022695"/>
    </source>
</evidence>
<dbReference type="Pfam" id="PF02767">
    <property type="entry name" value="DNA_pol3_beta_2"/>
    <property type="match status" value="1"/>
</dbReference>
<evidence type="ECO:0000256" key="2">
    <source>
        <dbReference type="ARBA" id="ARBA00010752"/>
    </source>
</evidence>
<reference evidence="12" key="1">
    <citation type="submission" date="2018-05" db="EMBL/GenBank/DDBJ databases">
        <authorList>
            <person name="Lanie J.A."/>
            <person name="Ng W.-L."/>
            <person name="Kazmierczak K.M."/>
            <person name="Andrzejewski T.M."/>
            <person name="Davidsen T.M."/>
            <person name="Wayne K.J."/>
            <person name="Tettelin H."/>
            <person name="Glass J.I."/>
            <person name="Rusch D."/>
            <person name="Podicherti R."/>
            <person name="Tsui H.-C.T."/>
            <person name="Winkler M.E."/>
        </authorList>
    </citation>
    <scope>NUCLEOTIDE SEQUENCE</scope>
</reference>
<dbReference type="GO" id="GO:0008408">
    <property type="term" value="F:3'-5' exonuclease activity"/>
    <property type="evidence" value="ECO:0007669"/>
    <property type="project" value="InterPro"/>
</dbReference>
<organism evidence="12">
    <name type="scientific">marine metagenome</name>
    <dbReference type="NCBI Taxonomy" id="408172"/>
    <lineage>
        <taxon>unclassified sequences</taxon>
        <taxon>metagenomes</taxon>
        <taxon>ecological metagenomes</taxon>
    </lineage>
</organism>